<gene>
    <name evidence="2" type="ORF">L195_g059167</name>
</gene>
<evidence type="ECO:0000313" key="3">
    <source>
        <dbReference type="Proteomes" id="UP000236291"/>
    </source>
</evidence>
<feature type="non-terminal residue" evidence="2">
    <location>
        <position position="40"/>
    </location>
</feature>
<organism evidence="2 3">
    <name type="scientific">Trifolium pratense</name>
    <name type="common">Red clover</name>
    <dbReference type="NCBI Taxonomy" id="57577"/>
    <lineage>
        <taxon>Eukaryota</taxon>
        <taxon>Viridiplantae</taxon>
        <taxon>Streptophyta</taxon>
        <taxon>Embryophyta</taxon>
        <taxon>Tracheophyta</taxon>
        <taxon>Spermatophyta</taxon>
        <taxon>Magnoliopsida</taxon>
        <taxon>eudicotyledons</taxon>
        <taxon>Gunneridae</taxon>
        <taxon>Pentapetalae</taxon>
        <taxon>rosids</taxon>
        <taxon>fabids</taxon>
        <taxon>Fabales</taxon>
        <taxon>Fabaceae</taxon>
        <taxon>Papilionoideae</taxon>
        <taxon>50 kb inversion clade</taxon>
        <taxon>NPAAA clade</taxon>
        <taxon>Hologalegina</taxon>
        <taxon>IRL clade</taxon>
        <taxon>Trifolieae</taxon>
        <taxon>Trifolium</taxon>
    </lineage>
</organism>
<feature type="compositionally biased region" description="Basic and acidic residues" evidence="1">
    <location>
        <begin position="9"/>
        <end position="40"/>
    </location>
</feature>
<dbReference type="Proteomes" id="UP000236291">
    <property type="component" value="Unassembled WGS sequence"/>
</dbReference>
<accession>A0A2K3JWF1</accession>
<name>A0A2K3JWF1_TRIPR</name>
<sequence length="40" mass="4363">MEDAVGGGEKLKEKERDKGGGTGRERGGEEAKVYDDTYDE</sequence>
<comment type="caution">
    <text evidence="2">The sequence shown here is derived from an EMBL/GenBank/DDBJ whole genome shotgun (WGS) entry which is preliminary data.</text>
</comment>
<feature type="region of interest" description="Disordered" evidence="1">
    <location>
        <begin position="1"/>
        <end position="40"/>
    </location>
</feature>
<protein>
    <submittedName>
        <fullName evidence="2">Uncharacterized protein</fullName>
    </submittedName>
</protein>
<reference evidence="2 3" key="1">
    <citation type="journal article" date="2014" name="Am. J. Bot.">
        <title>Genome assembly and annotation for red clover (Trifolium pratense; Fabaceae).</title>
        <authorList>
            <person name="Istvanek J."/>
            <person name="Jaros M."/>
            <person name="Krenek A."/>
            <person name="Repkova J."/>
        </authorList>
    </citation>
    <scope>NUCLEOTIDE SEQUENCE [LARGE SCALE GENOMIC DNA]</scope>
    <source>
        <strain evidence="3">cv. Tatra</strain>
        <tissue evidence="2">Young leaves</tissue>
    </source>
</reference>
<evidence type="ECO:0000313" key="2">
    <source>
        <dbReference type="EMBL" id="PNX58389.1"/>
    </source>
</evidence>
<proteinExistence type="predicted"/>
<dbReference type="EMBL" id="ASHM01127459">
    <property type="protein sequence ID" value="PNX58389.1"/>
    <property type="molecule type" value="Genomic_DNA"/>
</dbReference>
<reference evidence="2 3" key="2">
    <citation type="journal article" date="2017" name="Front. Plant Sci.">
        <title>Gene Classification and Mining of Molecular Markers Useful in Red Clover (Trifolium pratense) Breeding.</title>
        <authorList>
            <person name="Istvanek J."/>
            <person name="Dluhosova J."/>
            <person name="Dluhos P."/>
            <person name="Patkova L."/>
            <person name="Nedelnik J."/>
            <person name="Repkova J."/>
        </authorList>
    </citation>
    <scope>NUCLEOTIDE SEQUENCE [LARGE SCALE GENOMIC DNA]</scope>
    <source>
        <strain evidence="3">cv. Tatra</strain>
        <tissue evidence="2">Young leaves</tissue>
    </source>
</reference>
<evidence type="ECO:0000256" key="1">
    <source>
        <dbReference type="SAM" id="MobiDB-lite"/>
    </source>
</evidence>
<dbReference type="AlphaFoldDB" id="A0A2K3JWF1"/>